<dbReference type="Gene3D" id="3.30.470.20">
    <property type="entry name" value="ATP-grasp fold, B domain"/>
    <property type="match status" value="2"/>
</dbReference>
<dbReference type="RefSeq" id="WP_092225975.1">
    <property type="nucleotide sequence ID" value="NZ_FNJI01000052.1"/>
</dbReference>
<dbReference type="EMBL" id="FNJI01000052">
    <property type="protein sequence ID" value="SDP78657.1"/>
    <property type="molecule type" value="Genomic_DNA"/>
</dbReference>
<protein>
    <submittedName>
        <fullName evidence="4">D-alanine-D-alanine ligase</fullName>
    </submittedName>
</protein>
<dbReference type="GO" id="GO:0009432">
    <property type="term" value="P:SOS response"/>
    <property type="evidence" value="ECO:0007669"/>
    <property type="project" value="TreeGrafter"/>
</dbReference>
<reference evidence="4 5" key="1">
    <citation type="submission" date="2016-10" db="EMBL/GenBank/DDBJ databases">
        <authorList>
            <person name="de Groot N.N."/>
        </authorList>
    </citation>
    <scope>NUCLEOTIDE SEQUENCE [LARGE SCALE GENOMIC DNA]</scope>
    <source>
        <strain evidence="4 5">DSM 12130</strain>
    </source>
</reference>
<dbReference type="Proteomes" id="UP000199073">
    <property type="component" value="Unassembled WGS sequence"/>
</dbReference>
<evidence type="ECO:0000256" key="1">
    <source>
        <dbReference type="PROSITE-ProRule" id="PRU00409"/>
    </source>
</evidence>
<organism evidence="4 5">
    <name type="scientific">Desulforhopalus singaporensis</name>
    <dbReference type="NCBI Taxonomy" id="91360"/>
    <lineage>
        <taxon>Bacteria</taxon>
        <taxon>Pseudomonadati</taxon>
        <taxon>Thermodesulfobacteriota</taxon>
        <taxon>Desulfobulbia</taxon>
        <taxon>Desulfobulbales</taxon>
        <taxon>Desulfocapsaceae</taxon>
        <taxon>Desulforhopalus</taxon>
    </lineage>
</organism>
<dbReference type="GO" id="GO:0046872">
    <property type="term" value="F:metal ion binding"/>
    <property type="evidence" value="ECO:0007669"/>
    <property type="project" value="InterPro"/>
</dbReference>
<dbReference type="GO" id="GO:0005524">
    <property type="term" value="F:ATP binding"/>
    <property type="evidence" value="ECO:0007669"/>
    <property type="project" value="UniProtKB-UniRule"/>
</dbReference>
<dbReference type="PANTHER" id="PTHR21621">
    <property type="entry name" value="RIBOSOMAL PROTEIN S6 MODIFICATION PROTEIN"/>
    <property type="match status" value="1"/>
</dbReference>
<evidence type="ECO:0000313" key="4">
    <source>
        <dbReference type="EMBL" id="SDP78657.1"/>
    </source>
</evidence>
<sequence length="482" mass="54022">MKRQQDSALKKTGIGSDQSTDPVSANLADSVFLLSLKELPYEASIHSFMLALAAFQRGLEVTFHYDFSWHELFKHFSSIGGRADNFSISDGNKTHYFSRSAGDLISLQNLHKGEDKQMTKVILNQAGVRVPPGLLVLSGDEPDIDTILQTYAEHSFVLKPLLGSLAEGVIRDLKADQVKERIGELNGQPHLLEVYLKGRDVRVYVVADKVVFAYQRLPACVVGDGQSPIKALIDIKNRIRSNHPVYKSAPIRMDTVTEEFLANQSLTLDSVPPKGKLIFLNSIPELRFGGQFVPVELSEATKEQAVLAAQTMDYPVTGMDMILVNDSAGKEQSFVLELNQRPFLSGQLWELPLGKSPQPNLVAEAMVDYYFPDSINNRRLPSASFQMREVINLLRSRAAAKVSLPVIQDDWHHYRYVFVDKKDKANKSSAQKTLNECLQLGIHAHLMRFTDGRMLLDTVAPQGKIDRLLKLCTYLELWEKDP</sequence>
<dbReference type="OrthoDB" id="9803907at2"/>
<feature type="region of interest" description="Disordered" evidence="2">
    <location>
        <begin position="1"/>
        <end position="20"/>
    </location>
</feature>
<gene>
    <name evidence="4" type="ORF">SAMN05660330_04107</name>
</gene>
<dbReference type="GO" id="GO:0005737">
    <property type="term" value="C:cytoplasm"/>
    <property type="evidence" value="ECO:0007669"/>
    <property type="project" value="TreeGrafter"/>
</dbReference>
<dbReference type="PANTHER" id="PTHR21621:SF0">
    <property type="entry name" value="BETA-CITRYLGLUTAMATE SYNTHASE B-RELATED"/>
    <property type="match status" value="1"/>
</dbReference>
<name>A0A1H0VJG2_9BACT</name>
<dbReference type="SUPFAM" id="SSF56059">
    <property type="entry name" value="Glutathione synthetase ATP-binding domain-like"/>
    <property type="match status" value="1"/>
</dbReference>
<keyword evidence="1" id="KW-0067">ATP-binding</keyword>
<dbReference type="STRING" id="91360.SAMN05660330_04107"/>
<keyword evidence="4" id="KW-0436">Ligase</keyword>
<evidence type="ECO:0000313" key="5">
    <source>
        <dbReference type="Proteomes" id="UP000199073"/>
    </source>
</evidence>
<dbReference type="GO" id="GO:0018169">
    <property type="term" value="F:ribosomal S6-glutamic acid ligase activity"/>
    <property type="evidence" value="ECO:0007669"/>
    <property type="project" value="TreeGrafter"/>
</dbReference>
<dbReference type="InterPro" id="IPR011761">
    <property type="entry name" value="ATP-grasp"/>
</dbReference>
<keyword evidence="1" id="KW-0547">Nucleotide-binding</keyword>
<dbReference type="PROSITE" id="PS50975">
    <property type="entry name" value="ATP_GRASP"/>
    <property type="match status" value="1"/>
</dbReference>
<proteinExistence type="predicted"/>
<evidence type="ECO:0000256" key="2">
    <source>
        <dbReference type="SAM" id="MobiDB-lite"/>
    </source>
</evidence>
<dbReference type="AlphaFoldDB" id="A0A1H0VJG2"/>
<feature type="domain" description="ATP-grasp" evidence="3">
    <location>
        <begin position="120"/>
        <end position="367"/>
    </location>
</feature>
<keyword evidence="5" id="KW-1185">Reference proteome</keyword>
<evidence type="ECO:0000259" key="3">
    <source>
        <dbReference type="PROSITE" id="PS50975"/>
    </source>
</evidence>
<accession>A0A1H0VJG2</accession>